<evidence type="ECO:0000313" key="1">
    <source>
        <dbReference type="EMBL" id="CAH2406661.1"/>
    </source>
</evidence>
<reference evidence="1" key="1">
    <citation type="submission" date="2022-03" db="EMBL/GenBank/DDBJ databases">
        <authorList>
            <person name="Brunel B."/>
        </authorList>
    </citation>
    <scope>NUCLEOTIDE SEQUENCE</scope>
    <source>
        <strain evidence="1">STM4922sample</strain>
    </source>
</reference>
<gene>
    <name evidence="1" type="ORF">MES4922_530040</name>
</gene>
<accession>A0ABN8KDD3</accession>
<dbReference type="EMBL" id="CAKXZS010000049">
    <property type="protein sequence ID" value="CAH2406661.1"/>
    <property type="molecule type" value="Genomic_DNA"/>
</dbReference>
<evidence type="ECO:0000313" key="2">
    <source>
        <dbReference type="Proteomes" id="UP001152604"/>
    </source>
</evidence>
<proteinExistence type="predicted"/>
<organism evidence="1 2">
    <name type="scientific">Mesorhizobium ventifaucium</name>
    <dbReference type="NCBI Taxonomy" id="666020"/>
    <lineage>
        <taxon>Bacteria</taxon>
        <taxon>Pseudomonadati</taxon>
        <taxon>Pseudomonadota</taxon>
        <taxon>Alphaproteobacteria</taxon>
        <taxon>Hyphomicrobiales</taxon>
        <taxon>Phyllobacteriaceae</taxon>
        <taxon>Mesorhizobium</taxon>
    </lineage>
</organism>
<comment type="caution">
    <text evidence="1">The sequence shown here is derived from an EMBL/GenBank/DDBJ whole genome shotgun (WGS) entry which is preliminary data.</text>
</comment>
<dbReference type="Proteomes" id="UP001152604">
    <property type="component" value="Unassembled WGS sequence"/>
</dbReference>
<keyword evidence="2" id="KW-1185">Reference proteome</keyword>
<sequence>MQRGPAQVPKSSLNSDGSISDVGRAVEAYRQLGQRHQSVGLVAVVVHVTDTQSLSDCTNWPDHRLRGFDGDAAGENLQVSWSDLESRTRIILTS</sequence>
<name>A0ABN8KDD3_9HYPH</name>
<protein>
    <submittedName>
        <fullName evidence="1">Uncharacterized protein</fullName>
    </submittedName>
</protein>